<dbReference type="GO" id="GO:0045943">
    <property type="term" value="P:positive regulation of transcription by RNA polymerase I"/>
    <property type="evidence" value="ECO:0007669"/>
    <property type="project" value="InterPro"/>
</dbReference>
<name>A0A0D2E822_9EURO</name>
<dbReference type="InterPro" id="IPR015943">
    <property type="entry name" value="WD40/YVTN_repeat-like_dom_sf"/>
</dbReference>
<evidence type="ECO:0000256" key="4">
    <source>
        <dbReference type="ARBA" id="ARBA00022574"/>
    </source>
</evidence>
<feature type="compositionally biased region" description="Low complexity" evidence="9">
    <location>
        <begin position="40"/>
        <end position="52"/>
    </location>
</feature>
<dbReference type="Pfam" id="PF23769">
    <property type="entry name" value="Beta-prop_WDR75_2nd"/>
    <property type="match status" value="1"/>
</dbReference>
<dbReference type="Pfam" id="PF23869">
    <property type="entry name" value="Beta-prop_WDR75_1st"/>
    <property type="match status" value="1"/>
</dbReference>
<dbReference type="HOGENOM" id="CLU_005417_0_0_1"/>
<reference evidence="11 12" key="1">
    <citation type="submission" date="2015-01" db="EMBL/GenBank/DDBJ databases">
        <title>The Genome Sequence of Exophiala oligosperma CBS72588.</title>
        <authorList>
            <consortium name="The Broad Institute Genomics Platform"/>
            <person name="Cuomo C."/>
            <person name="de Hoog S."/>
            <person name="Gorbushina A."/>
            <person name="Stielow B."/>
            <person name="Teixiera M."/>
            <person name="Abouelleil A."/>
            <person name="Chapman S.B."/>
            <person name="Priest M."/>
            <person name="Young S.K."/>
            <person name="Wortman J."/>
            <person name="Nusbaum C."/>
            <person name="Birren B."/>
        </authorList>
    </citation>
    <scope>NUCLEOTIDE SEQUENCE [LARGE SCALE GENOMIC DNA]</scope>
    <source>
        <strain evidence="11 12">CBS 72588</strain>
    </source>
</reference>
<dbReference type="Gene3D" id="2.130.10.10">
    <property type="entry name" value="YVTN repeat-like/Quinoprotein amine dehydrogenase"/>
    <property type="match status" value="2"/>
</dbReference>
<evidence type="ECO:0000256" key="2">
    <source>
        <dbReference type="ARBA" id="ARBA00022517"/>
    </source>
</evidence>
<evidence type="ECO:0000256" key="5">
    <source>
        <dbReference type="ARBA" id="ARBA00022737"/>
    </source>
</evidence>
<dbReference type="GO" id="GO:0032040">
    <property type="term" value="C:small-subunit processome"/>
    <property type="evidence" value="ECO:0007669"/>
    <property type="project" value="InterPro"/>
</dbReference>
<feature type="compositionally biased region" description="Basic and acidic residues" evidence="9">
    <location>
        <begin position="96"/>
        <end position="108"/>
    </location>
</feature>
<protein>
    <recommendedName>
        <fullName evidence="10">WD repeat-containing protein 75 second beta-propeller domain-containing protein</fullName>
    </recommendedName>
</protein>
<dbReference type="PROSITE" id="PS50294">
    <property type="entry name" value="WD_REPEATS_REGION"/>
    <property type="match status" value="1"/>
</dbReference>
<sequence length="979" mass="106274">MAKRDAVTAFDGTGNETPHSSKRQRQKHTRESTNQSDLLSAKAKAHSASAVAETPKKSDKSNGPSTAASMGMYEVTPQLSRAENEKSQSSPSKSRSAVEVRPQEKENKINSIVSEETKKNTSKALVTKSKDSKIGSVAGSKFQKAQPDNTSKWPLSQGSGGIFIDQDPIFTEDKQHLILATHTDVRVYSLKTSLLVRTFQVGNKSEITSCALSMIDPKKLYISTVKGLLSVCDWTNGTSIAKHETGRAARKILPINSHEGQETILAVHQNDQKSVSVVAYALDTTSAILSQLQPILKKNFPKLPVLQAHARGSILVACAFDKILVGQSQISEIGTLDLNYTWREIVVPGTITSLDSQINVGKSKSSRKMPFLDIAVGLDTGAIIHYEDLLFRLIGKEKKNSNEDIVGRRLHWHRSSVNTLKWSRDRNYLISGGNETVLVIWQLDTNQQQFLPHLSTAIVNLSISAAGSSYALRMADNSVMVLSTADLLPSTNISGLAVGNTPSQSSTTVLHPTVDTLLLAAIPATPFTKGNQREKKSTLLQSYDLESDTQTSRQALTRNVTTAVNMAPSGQPVQEPNVTNIAVSFDGKWLATVEEWQPNEQDVAPMWIDADSPARRGAATETSLRLWIMNNDDNNWEMVTRIDEPHKPGPRSVLGIAMNPARLELATIGTDASISIWSPKARQRDDVSVRDRKNKQLYTWTCTMTIPCEQDALGKVATAVATSATLAYSDDGSVLAASWSWPSTLTRFVHLIDPRTGRLCASQPGLLQQGDARLAFCGRYLVCLSQMLVIHDTLTSQNTTTIELDQNYLGPEYSSSSYLAVNKLDQKVAVSLTKTSAPKSTKLVIFSIIAGDIKPLYESSLAGGLKSLLALTTRPGFLMIDDRNVYRSLKPSGTSALSSVLGQAAAASQEPDQVTKSLDSIFGTVGSLVENEKTIKDGGEDNTTSSSRDLNGALRIVSSAQAPSPAELFQRVLTVLAQS</sequence>
<keyword evidence="4 8" id="KW-0853">WD repeat</keyword>
<dbReference type="AlphaFoldDB" id="A0A0D2E822"/>
<dbReference type="InterPro" id="IPR057644">
    <property type="entry name" value="Beta-prop_WDR75_2nd"/>
</dbReference>
<dbReference type="PANTHER" id="PTHR44215">
    <property type="entry name" value="WD REPEAT-CONTAINING PROTEIN 75"/>
    <property type="match status" value="1"/>
</dbReference>
<dbReference type="GO" id="GO:2000234">
    <property type="term" value="P:positive regulation of rRNA processing"/>
    <property type="evidence" value="ECO:0007669"/>
    <property type="project" value="TreeGrafter"/>
</dbReference>
<dbReference type="SMART" id="SM00320">
    <property type="entry name" value="WD40"/>
    <property type="match status" value="3"/>
</dbReference>
<evidence type="ECO:0000313" key="12">
    <source>
        <dbReference type="Proteomes" id="UP000053342"/>
    </source>
</evidence>
<evidence type="ECO:0000256" key="8">
    <source>
        <dbReference type="PROSITE-ProRule" id="PRU00221"/>
    </source>
</evidence>
<evidence type="ECO:0000256" key="9">
    <source>
        <dbReference type="SAM" id="MobiDB-lite"/>
    </source>
</evidence>
<feature type="domain" description="WD repeat-containing protein 75 second beta-propeller" evidence="10">
    <location>
        <begin position="573"/>
        <end position="839"/>
    </location>
</feature>
<evidence type="ECO:0000256" key="7">
    <source>
        <dbReference type="ARBA" id="ARBA00023242"/>
    </source>
</evidence>
<dbReference type="VEuPathDB" id="FungiDB:PV06_04995"/>
<evidence type="ECO:0000256" key="6">
    <source>
        <dbReference type="ARBA" id="ARBA00023163"/>
    </source>
</evidence>
<comment type="subcellular location">
    <subcellularLocation>
        <location evidence="1">Nucleus</location>
        <location evidence="1">Nucleolus</location>
    </subcellularLocation>
</comment>
<dbReference type="PROSITE" id="PS50082">
    <property type="entry name" value="WD_REPEATS_2"/>
    <property type="match status" value="1"/>
</dbReference>
<dbReference type="STRING" id="215243.A0A0D2E822"/>
<evidence type="ECO:0000313" key="11">
    <source>
        <dbReference type="EMBL" id="KIW43949.1"/>
    </source>
</evidence>
<feature type="repeat" description="WD" evidence="8">
    <location>
        <begin position="410"/>
        <end position="451"/>
    </location>
</feature>
<keyword evidence="7" id="KW-0539">Nucleus</keyword>
<dbReference type="GO" id="GO:0006364">
    <property type="term" value="P:rRNA processing"/>
    <property type="evidence" value="ECO:0007669"/>
    <property type="project" value="UniProtKB-KW"/>
</dbReference>
<dbReference type="InterPro" id="IPR053826">
    <property type="entry name" value="WDR75"/>
</dbReference>
<dbReference type="InterPro" id="IPR001680">
    <property type="entry name" value="WD40_rpt"/>
</dbReference>
<dbReference type="OrthoDB" id="4096at2759"/>
<dbReference type="GeneID" id="27357069"/>
<keyword evidence="5" id="KW-0677">Repeat</keyword>
<organism evidence="11 12">
    <name type="scientific">Exophiala oligosperma</name>
    <dbReference type="NCBI Taxonomy" id="215243"/>
    <lineage>
        <taxon>Eukaryota</taxon>
        <taxon>Fungi</taxon>
        <taxon>Dikarya</taxon>
        <taxon>Ascomycota</taxon>
        <taxon>Pezizomycotina</taxon>
        <taxon>Eurotiomycetes</taxon>
        <taxon>Chaetothyriomycetidae</taxon>
        <taxon>Chaetothyriales</taxon>
        <taxon>Herpotrichiellaceae</taxon>
        <taxon>Exophiala</taxon>
    </lineage>
</organism>
<dbReference type="PANTHER" id="PTHR44215:SF1">
    <property type="entry name" value="WD REPEAT-CONTAINING PROTEIN 75"/>
    <property type="match status" value="1"/>
</dbReference>
<gene>
    <name evidence="11" type="ORF">PV06_04995</name>
</gene>
<dbReference type="SUPFAM" id="SSF82171">
    <property type="entry name" value="DPP6 N-terminal domain-like"/>
    <property type="match status" value="1"/>
</dbReference>
<dbReference type="EMBL" id="KN847335">
    <property type="protein sequence ID" value="KIW43949.1"/>
    <property type="molecule type" value="Genomic_DNA"/>
</dbReference>
<keyword evidence="6" id="KW-0804">Transcription</keyword>
<evidence type="ECO:0000256" key="3">
    <source>
        <dbReference type="ARBA" id="ARBA00022552"/>
    </source>
</evidence>
<keyword evidence="3" id="KW-0698">rRNA processing</keyword>
<dbReference type="RefSeq" id="XP_016264165.1">
    <property type="nucleotide sequence ID" value="XM_016405959.1"/>
</dbReference>
<keyword evidence="12" id="KW-1185">Reference proteome</keyword>
<accession>A0A0D2E822</accession>
<feature type="region of interest" description="Disordered" evidence="9">
    <location>
        <begin position="1"/>
        <end position="127"/>
    </location>
</feature>
<keyword evidence="2" id="KW-0690">Ribosome biogenesis</keyword>
<evidence type="ECO:0000256" key="1">
    <source>
        <dbReference type="ARBA" id="ARBA00004604"/>
    </source>
</evidence>
<dbReference type="SUPFAM" id="SSF69322">
    <property type="entry name" value="Tricorn protease domain 2"/>
    <property type="match status" value="1"/>
</dbReference>
<proteinExistence type="predicted"/>
<dbReference type="GO" id="GO:0003723">
    <property type="term" value="F:RNA binding"/>
    <property type="evidence" value="ECO:0007669"/>
    <property type="project" value="InterPro"/>
</dbReference>
<dbReference type="Proteomes" id="UP000053342">
    <property type="component" value="Unassembled WGS sequence"/>
</dbReference>
<evidence type="ECO:0000259" key="10">
    <source>
        <dbReference type="Pfam" id="PF23769"/>
    </source>
</evidence>